<keyword evidence="4" id="KW-0963">Cytoplasm</keyword>
<dbReference type="InterPro" id="IPR001179">
    <property type="entry name" value="PPIase_FKBP_dom"/>
</dbReference>
<sequence>MKISKDRQSVVETTYQLYVDNQQGEPALYEERNEEDPLLFLYGTGAFLPKFEEALDGLDEGQEFDFKIACDDAYGDYDEKKTDWLPIEIFEVDGKVDMEMLQEGRILPMIGPDGDRVMAEILTVKKDKVEMDFNHPLSGYDLIFKGKILSVRMATKEEIEHGHAHPGGSCDH</sequence>
<accession>A0AAU9CG43</accession>
<protein>
    <recommendedName>
        <fullName evidence="10">Peptidyl-prolyl cis-trans isomerase</fullName>
        <ecNumber evidence="10">5.2.1.8</ecNumber>
    </recommendedName>
</protein>
<evidence type="ECO:0000256" key="4">
    <source>
        <dbReference type="ARBA" id="ARBA00022490"/>
    </source>
</evidence>
<feature type="domain" description="PPIase FKBP-type" evidence="11">
    <location>
        <begin position="8"/>
        <end position="86"/>
    </location>
</feature>
<dbReference type="Proteomes" id="UP001348817">
    <property type="component" value="Chromosome"/>
</dbReference>
<dbReference type="EMBL" id="AP025314">
    <property type="protein sequence ID" value="BDD11121.1"/>
    <property type="molecule type" value="Genomic_DNA"/>
</dbReference>
<dbReference type="PANTHER" id="PTHR47861">
    <property type="entry name" value="FKBP-TYPE PEPTIDYL-PROLYL CIS-TRANS ISOMERASE SLYD"/>
    <property type="match status" value="1"/>
</dbReference>
<evidence type="ECO:0000259" key="11">
    <source>
        <dbReference type="PROSITE" id="PS50059"/>
    </source>
</evidence>
<comment type="catalytic activity">
    <reaction evidence="1 9 10">
        <text>[protein]-peptidylproline (omega=180) = [protein]-peptidylproline (omega=0)</text>
        <dbReference type="Rhea" id="RHEA:16237"/>
        <dbReference type="Rhea" id="RHEA-COMP:10747"/>
        <dbReference type="Rhea" id="RHEA-COMP:10748"/>
        <dbReference type="ChEBI" id="CHEBI:83833"/>
        <dbReference type="ChEBI" id="CHEBI:83834"/>
        <dbReference type="EC" id="5.2.1.8"/>
    </reaction>
</comment>
<dbReference type="GO" id="GO:0042026">
    <property type="term" value="P:protein refolding"/>
    <property type="evidence" value="ECO:0007669"/>
    <property type="project" value="UniProtKB-ARBA"/>
</dbReference>
<evidence type="ECO:0000256" key="8">
    <source>
        <dbReference type="ARBA" id="ARBA00037071"/>
    </source>
</evidence>
<evidence type="ECO:0000256" key="5">
    <source>
        <dbReference type="ARBA" id="ARBA00023110"/>
    </source>
</evidence>
<comment type="similarity">
    <text evidence="3 10">Belongs to the FKBP-type PPIase family.</text>
</comment>
<dbReference type="PANTHER" id="PTHR47861:SF3">
    <property type="entry name" value="FKBP-TYPE PEPTIDYL-PROLYL CIS-TRANS ISOMERASE SLYD"/>
    <property type="match status" value="1"/>
</dbReference>
<evidence type="ECO:0000256" key="6">
    <source>
        <dbReference type="ARBA" id="ARBA00023186"/>
    </source>
</evidence>
<dbReference type="GO" id="GO:0005737">
    <property type="term" value="C:cytoplasm"/>
    <property type="evidence" value="ECO:0007669"/>
    <property type="project" value="UniProtKB-SubCell"/>
</dbReference>
<evidence type="ECO:0000256" key="2">
    <source>
        <dbReference type="ARBA" id="ARBA00004496"/>
    </source>
</evidence>
<dbReference type="InterPro" id="IPR046357">
    <property type="entry name" value="PPIase_dom_sf"/>
</dbReference>
<dbReference type="SUPFAM" id="SSF54534">
    <property type="entry name" value="FKBP-like"/>
    <property type="match status" value="1"/>
</dbReference>
<comment type="subcellular location">
    <subcellularLocation>
        <location evidence="2">Cytoplasm</location>
    </subcellularLocation>
</comment>
<comment type="function">
    <text evidence="8">Also involved in hydrogenase metallocenter assembly, probably by participating in the nickel insertion step. This function in hydrogenase biosynthesis requires chaperone activity and the presence of the metal-binding domain, but not PPIase activity.</text>
</comment>
<dbReference type="RefSeq" id="WP_338392636.1">
    <property type="nucleotide sequence ID" value="NZ_AP025314.1"/>
</dbReference>
<dbReference type="AlphaFoldDB" id="A0AAU9CG43"/>
<keyword evidence="5 9" id="KW-0697">Rotamase</keyword>
<dbReference type="GO" id="GO:0003755">
    <property type="term" value="F:peptidyl-prolyl cis-trans isomerase activity"/>
    <property type="evidence" value="ECO:0007669"/>
    <property type="project" value="UniProtKB-UniRule"/>
</dbReference>
<dbReference type="KEGG" id="fax:FUAX_35530"/>
<name>A0AAU9CG43_9BACT</name>
<dbReference type="EC" id="5.2.1.8" evidence="10"/>
<evidence type="ECO:0000256" key="9">
    <source>
        <dbReference type="PROSITE-ProRule" id="PRU00277"/>
    </source>
</evidence>
<evidence type="ECO:0000313" key="13">
    <source>
        <dbReference type="Proteomes" id="UP001348817"/>
    </source>
</evidence>
<proteinExistence type="inferred from homology"/>
<evidence type="ECO:0000313" key="12">
    <source>
        <dbReference type="EMBL" id="BDD11121.1"/>
    </source>
</evidence>
<dbReference type="Gene3D" id="3.10.50.40">
    <property type="match status" value="1"/>
</dbReference>
<dbReference type="Pfam" id="PF00254">
    <property type="entry name" value="FKBP_C"/>
    <property type="match status" value="1"/>
</dbReference>
<dbReference type="PROSITE" id="PS50059">
    <property type="entry name" value="FKBP_PPIASE"/>
    <property type="match status" value="1"/>
</dbReference>
<gene>
    <name evidence="12" type="ORF">FUAX_35530</name>
</gene>
<keyword evidence="6" id="KW-0143">Chaperone</keyword>
<evidence type="ECO:0000256" key="10">
    <source>
        <dbReference type="RuleBase" id="RU003915"/>
    </source>
</evidence>
<evidence type="ECO:0000256" key="1">
    <source>
        <dbReference type="ARBA" id="ARBA00000971"/>
    </source>
</evidence>
<evidence type="ECO:0000256" key="7">
    <source>
        <dbReference type="ARBA" id="ARBA00023235"/>
    </source>
</evidence>
<keyword evidence="7 9" id="KW-0413">Isomerase</keyword>
<organism evidence="12 13">
    <name type="scientific">Fulvitalea axinellae</name>
    <dbReference type="NCBI Taxonomy" id="1182444"/>
    <lineage>
        <taxon>Bacteria</taxon>
        <taxon>Pseudomonadati</taxon>
        <taxon>Bacteroidota</taxon>
        <taxon>Cytophagia</taxon>
        <taxon>Cytophagales</taxon>
        <taxon>Persicobacteraceae</taxon>
        <taxon>Fulvitalea</taxon>
    </lineage>
</organism>
<keyword evidence="13" id="KW-1185">Reference proteome</keyword>
<evidence type="ECO:0000256" key="3">
    <source>
        <dbReference type="ARBA" id="ARBA00006577"/>
    </source>
</evidence>
<reference evidence="12 13" key="1">
    <citation type="submission" date="2021-12" db="EMBL/GenBank/DDBJ databases">
        <title>Genome sequencing of bacteria with rrn-lacking chromosome and rrn-plasmid.</title>
        <authorList>
            <person name="Anda M."/>
            <person name="Iwasaki W."/>
        </authorList>
    </citation>
    <scope>NUCLEOTIDE SEQUENCE [LARGE SCALE GENOMIC DNA]</scope>
    <source>
        <strain evidence="12 13">DSM 100852</strain>
    </source>
</reference>